<keyword evidence="3" id="KW-1133">Transmembrane helix</keyword>
<dbReference type="SUPFAM" id="SSF102588">
    <property type="entry name" value="LmbE-like"/>
    <property type="match status" value="1"/>
</dbReference>
<feature type="transmembrane region" description="Helical" evidence="3">
    <location>
        <begin position="12"/>
        <end position="33"/>
    </location>
</feature>
<keyword evidence="3" id="KW-0472">Membrane</keyword>
<dbReference type="InterPro" id="IPR024078">
    <property type="entry name" value="LmbE-like_dom_sf"/>
</dbReference>
<sequence length="312" mass="35510">MKQKPLYWRKLLFTFLGSLAVCLLILLPIVIVYTTKNLAQPVTYATLQAEIDRPEVSIYYIPHQDDDAIAFALSIAHDVANNIPIQVHLISDGANHDLQQNMASGLHYCKWHNTNHSFPLDDQDISRIRTQEFLASMAALNVPPDKIHLMNLHDYQTPAAWTADLYDQLKDSVKKQILANHAQYPNALHHCSSGFFDFDGPRNPVHLACWDAAAEITKASLIQADRFAFYRTYVFYQPPSHRWSQMTMNFSQFLPQHRISVQAYQAYDPANGQYALGMHSVPILMNNTIVDGIIYLDFLNNTVQVPNNVTVL</sequence>
<dbReference type="AlphaFoldDB" id="A0AAD5ECV5"/>
<gene>
    <name evidence="4" type="ORF">K450DRAFT_233346</name>
</gene>
<dbReference type="EMBL" id="MU620907">
    <property type="protein sequence ID" value="KAI8581154.1"/>
    <property type="molecule type" value="Genomic_DNA"/>
</dbReference>
<dbReference type="Proteomes" id="UP001206595">
    <property type="component" value="Unassembled WGS sequence"/>
</dbReference>
<dbReference type="Gene3D" id="3.40.50.10320">
    <property type="entry name" value="LmbE-like"/>
    <property type="match status" value="1"/>
</dbReference>
<reference evidence="4" key="2">
    <citation type="journal article" date="2022" name="Proc. Natl. Acad. Sci. U.S.A.">
        <title>Diploid-dominant life cycles characterize the early evolution of Fungi.</title>
        <authorList>
            <person name="Amses K.R."/>
            <person name="Simmons D.R."/>
            <person name="Longcore J.E."/>
            <person name="Mondo S.J."/>
            <person name="Seto K."/>
            <person name="Jeronimo G.H."/>
            <person name="Bonds A.E."/>
            <person name="Quandt C.A."/>
            <person name="Davis W.J."/>
            <person name="Chang Y."/>
            <person name="Federici B.A."/>
            <person name="Kuo A."/>
            <person name="LaButti K."/>
            <person name="Pangilinan J."/>
            <person name="Andreopoulos W."/>
            <person name="Tritt A."/>
            <person name="Riley R."/>
            <person name="Hundley H."/>
            <person name="Johnson J."/>
            <person name="Lipzen A."/>
            <person name="Barry K."/>
            <person name="Lang B.F."/>
            <person name="Cuomo C.A."/>
            <person name="Buchler N.E."/>
            <person name="Grigoriev I.V."/>
            <person name="Spatafora J.W."/>
            <person name="Stajich J.E."/>
            <person name="James T.Y."/>
        </authorList>
    </citation>
    <scope>NUCLEOTIDE SEQUENCE</scope>
    <source>
        <strain evidence="4">AG</strain>
    </source>
</reference>
<dbReference type="GeneID" id="75913084"/>
<proteinExistence type="inferred from homology"/>
<comment type="similarity">
    <text evidence="1">Belongs to the PIGL family.</text>
</comment>
<evidence type="ECO:0000256" key="3">
    <source>
        <dbReference type="SAM" id="Phobius"/>
    </source>
</evidence>
<reference evidence="4" key="1">
    <citation type="submission" date="2021-06" db="EMBL/GenBank/DDBJ databases">
        <authorList>
            <consortium name="DOE Joint Genome Institute"/>
            <person name="Mondo S.J."/>
            <person name="Amses K.R."/>
            <person name="Simmons D.R."/>
            <person name="Longcore J.E."/>
            <person name="Seto K."/>
            <person name="Alves G.H."/>
            <person name="Bonds A.E."/>
            <person name="Quandt C.A."/>
            <person name="Davis W.J."/>
            <person name="Chang Y."/>
            <person name="Letcher P.M."/>
            <person name="Powell M.J."/>
            <person name="Kuo A."/>
            <person name="Labutti K."/>
            <person name="Pangilinan J."/>
            <person name="Andreopoulos W."/>
            <person name="Tritt A."/>
            <person name="Riley R."/>
            <person name="Hundley H."/>
            <person name="Johnson J."/>
            <person name="Lipzen A."/>
            <person name="Barry K."/>
            <person name="Berbee M.L."/>
            <person name="Buchler N.E."/>
            <person name="Grigoriev I.V."/>
            <person name="Spatafora J.W."/>
            <person name="Stajich J.E."/>
            <person name="James T.Y."/>
        </authorList>
    </citation>
    <scope>NUCLEOTIDE SEQUENCE</scope>
    <source>
        <strain evidence="4">AG</strain>
    </source>
</reference>
<protein>
    <recommendedName>
        <fullName evidence="2">N-acetylglucosaminylphosphatidylinositol deacetylase</fullName>
        <ecNumber evidence="2">3.5.1.89</ecNumber>
    </recommendedName>
</protein>
<dbReference type="RefSeq" id="XP_051446158.1">
    <property type="nucleotide sequence ID" value="XM_051587739.1"/>
</dbReference>
<evidence type="ECO:0000256" key="2">
    <source>
        <dbReference type="ARBA" id="ARBA00012176"/>
    </source>
</evidence>
<evidence type="ECO:0000256" key="1">
    <source>
        <dbReference type="ARBA" id="ARBA00006066"/>
    </source>
</evidence>
<evidence type="ECO:0000313" key="4">
    <source>
        <dbReference type="EMBL" id="KAI8581154.1"/>
    </source>
</evidence>
<keyword evidence="5" id="KW-1185">Reference proteome</keyword>
<name>A0AAD5ECV5_UMBRA</name>
<dbReference type="GO" id="GO:0000225">
    <property type="term" value="F:N-acetylglucosaminylphosphatidylinositol deacetylase activity"/>
    <property type="evidence" value="ECO:0007669"/>
    <property type="project" value="UniProtKB-EC"/>
</dbReference>
<dbReference type="Pfam" id="PF02585">
    <property type="entry name" value="PIG-L"/>
    <property type="match status" value="1"/>
</dbReference>
<accession>A0AAD5ECV5</accession>
<organism evidence="4 5">
    <name type="scientific">Umbelopsis ramanniana AG</name>
    <dbReference type="NCBI Taxonomy" id="1314678"/>
    <lineage>
        <taxon>Eukaryota</taxon>
        <taxon>Fungi</taxon>
        <taxon>Fungi incertae sedis</taxon>
        <taxon>Mucoromycota</taxon>
        <taxon>Mucoromycotina</taxon>
        <taxon>Umbelopsidomycetes</taxon>
        <taxon>Umbelopsidales</taxon>
        <taxon>Umbelopsidaceae</taxon>
        <taxon>Umbelopsis</taxon>
    </lineage>
</organism>
<comment type="caution">
    <text evidence="4">The sequence shown here is derived from an EMBL/GenBank/DDBJ whole genome shotgun (WGS) entry which is preliminary data.</text>
</comment>
<dbReference type="EC" id="3.5.1.89" evidence="2"/>
<keyword evidence="3" id="KW-0812">Transmembrane</keyword>
<dbReference type="InterPro" id="IPR003737">
    <property type="entry name" value="GlcNAc_PI_deacetylase-related"/>
</dbReference>
<evidence type="ECO:0000313" key="5">
    <source>
        <dbReference type="Proteomes" id="UP001206595"/>
    </source>
</evidence>